<dbReference type="Pfam" id="PF07525">
    <property type="entry name" value="SOCS_box"/>
    <property type="match status" value="1"/>
</dbReference>
<feature type="domain" description="SOCS box" evidence="9">
    <location>
        <begin position="228"/>
        <end position="272"/>
    </location>
</feature>
<dbReference type="GO" id="GO:0009968">
    <property type="term" value="P:negative regulation of signal transduction"/>
    <property type="evidence" value="ECO:0007669"/>
    <property type="project" value="UniProtKB-KW"/>
</dbReference>
<dbReference type="STRING" id="75743.A0A401PKS9"/>
<evidence type="ECO:0000256" key="6">
    <source>
        <dbReference type="PROSITE-ProRule" id="PRU00191"/>
    </source>
</evidence>
<keyword evidence="4" id="KW-0833">Ubl conjugation pathway</keyword>
<gene>
    <name evidence="10" type="ORF">scyTo_0002811</name>
</gene>
<dbReference type="GO" id="GO:0016567">
    <property type="term" value="P:protein ubiquitination"/>
    <property type="evidence" value="ECO:0007669"/>
    <property type="project" value="UniProtKB-UniPathway"/>
</dbReference>
<dbReference type="InterPro" id="IPR001496">
    <property type="entry name" value="SOCS_box"/>
</dbReference>
<dbReference type="PANTHER" id="PTHR10155:SF36">
    <property type="entry name" value="SUPPRESSOR OF CYTOKINE SIGNALING 3"/>
    <property type="match status" value="1"/>
</dbReference>
<dbReference type="AlphaFoldDB" id="A0A401PKS9"/>
<dbReference type="GO" id="GO:0005942">
    <property type="term" value="C:phosphatidylinositol 3-kinase complex"/>
    <property type="evidence" value="ECO:0007669"/>
    <property type="project" value="TreeGrafter"/>
</dbReference>
<keyword evidence="11" id="KW-1185">Reference proteome</keyword>
<proteinExistence type="predicted"/>
<reference evidence="10 11" key="1">
    <citation type="journal article" date="2018" name="Nat. Ecol. Evol.">
        <title>Shark genomes provide insights into elasmobranch evolution and the origin of vertebrates.</title>
        <authorList>
            <person name="Hara Y"/>
            <person name="Yamaguchi K"/>
            <person name="Onimaru K"/>
            <person name="Kadota M"/>
            <person name="Koyanagi M"/>
            <person name="Keeley SD"/>
            <person name="Tatsumi K"/>
            <person name="Tanaka K"/>
            <person name="Motone F"/>
            <person name="Kageyama Y"/>
            <person name="Nozu R"/>
            <person name="Adachi N"/>
            <person name="Nishimura O"/>
            <person name="Nakagawa R"/>
            <person name="Tanegashima C"/>
            <person name="Kiyatake I"/>
            <person name="Matsumoto R"/>
            <person name="Murakumo K"/>
            <person name="Nishida K"/>
            <person name="Terakita A"/>
            <person name="Kuratani S"/>
            <person name="Sato K"/>
            <person name="Hyodo S Kuraku.S."/>
        </authorList>
    </citation>
    <scope>NUCLEOTIDE SEQUENCE [LARGE SCALE GENOMIC DNA]</scope>
</reference>
<keyword evidence="5 6" id="KW-0727">SH2 domain</keyword>
<evidence type="ECO:0000256" key="3">
    <source>
        <dbReference type="ARBA" id="ARBA00022700"/>
    </source>
</evidence>
<dbReference type="PROSITE" id="PS50001">
    <property type="entry name" value="SH2"/>
    <property type="match status" value="1"/>
</dbReference>
<feature type="region of interest" description="Disordered" evidence="7">
    <location>
        <begin position="37"/>
        <end position="75"/>
    </location>
</feature>
<evidence type="ECO:0000256" key="5">
    <source>
        <dbReference type="ARBA" id="ARBA00022999"/>
    </source>
</evidence>
<keyword evidence="2" id="KW-0341">Growth regulation</keyword>
<evidence type="ECO:0008006" key="12">
    <source>
        <dbReference type="Google" id="ProtNLM"/>
    </source>
</evidence>
<dbReference type="GO" id="GO:0046935">
    <property type="term" value="F:1-phosphatidylinositol-3-kinase regulator activity"/>
    <property type="evidence" value="ECO:0007669"/>
    <property type="project" value="TreeGrafter"/>
</dbReference>
<organism evidence="10 11">
    <name type="scientific">Scyliorhinus torazame</name>
    <name type="common">Cloudy catshark</name>
    <name type="synonym">Catulus torazame</name>
    <dbReference type="NCBI Taxonomy" id="75743"/>
    <lineage>
        <taxon>Eukaryota</taxon>
        <taxon>Metazoa</taxon>
        <taxon>Chordata</taxon>
        <taxon>Craniata</taxon>
        <taxon>Vertebrata</taxon>
        <taxon>Chondrichthyes</taxon>
        <taxon>Elasmobranchii</taxon>
        <taxon>Galeomorphii</taxon>
        <taxon>Galeoidea</taxon>
        <taxon>Carcharhiniformes</taxon>
        <taxon>Scyliorhinidae</taxon>
        <taxon>Scyliorhinus</taxon>
    </lineage>
</organism>
<evidence type="ECO:0000256" key="7">
    <source>
        <dbReference type="SAM" id="MobiDB-lite"/>
    </source>
</evidence>
<dbReference type="InterPro" id="IPR000980">
    <property type="entry name" value="SH2"/>
</dbReference>
<evidence type="ECO:0000256" key="1">
    <source>
        <dbReference type="ARBA" id="ARBA00004906"/>
    </source>
</evidence>
<evidence type="ECO:0000259" key="9">
    <source>
        <dbReference type="PROSITE" id="PS50225"/>
    </source>
</evidence>
<dbReference type="SUPFAM" id="SSF158235">
    <property type="entry name" value="SOCS box-like"/>
    <property type="match status" value="1"/>
</dbReference>
<name>A0A401PKS9_SCYTO</name>
<dbReference type="Proteomes" id="UP000288216">
    <property type="component" value="Unassembled WGS sequence"/>
</dbReference>
<protein>
    <recommendedName>
        <fullName evidence="12">Suppressor of cytokine signaling 3</fullName>
    </recommendedName>
</protein>
<dbReference type="PROSITE" id="PS50225">
    <property type="entry name" value="SOCS"/>
    <property type="match status" value="1"/>
</dbReference>
<dbReference type="OrthoDB" id="6426624at2759"/>
<dbReference type="UniPathway" id="UPA00143"/>
<evidence type="ECO:0000256" key="2">
    <source>
        <dbReference type="ARBA" id="ARBA00022604"/>
    </source>
</evidence>
<sequence length="272" mass="29699">MYMRWKEEGLMYIYIYVEVRCFNFTWNWQWKSLAKGTTASDGDAKGGNQLPPCGVGRGWGSGGPRRAERLESEDGQAPAALTGLEAGYRFKAFSGDLGRVEGALERLESSGFYWAALSGSEAKERLSGQPVGTFLLRDSADPRHLFTLSVRTETGITNLRVCQRQAPAPGGGTFYLETEGGGTPASPSPEAVAYNCVVKLADYYVRLSGAGAALYRRRGRGQDPMPLLLRRPLLCKVPALQDLCRRALNLQLSSGDLEALPLPSSLREGLRD</sequence>
<dbReference type="EMBL" id="BFAA01000721">
    <property type="protein sequence ID" value="GCB73730.1"/>
    <property type="molecule type" value="Genomic_DNA"/>
</dbReference>
<dbReference type="InterPro" id="IPR036036">
    <property type="entry name" value="SOCS_box-like_dom_sf"/>
</dbReference>
<dbReference type="SUPFAM" id="SSF55550">
    <property type="entry name" value="SH2 domain"/>
    <property type="match status" value="1"/>
</dbReference>
<evidence type="ECO:0000313" key="10">
    <source>
        <dbReference type="EMBL" id="GCB73730.1"/>
    </source>
</evidence>
<dbReference type="Gene3D" id="3.30.505.10">
    <property type="entry name" value="SH2 domain"/>
    <property type="match status" value="1"/>
</dbReference>
<evidence type="ECO:0000313" key="11">
    <source>
        <dbReference type="Proteomes" id="UP000288216"/>
    </source>
</evidence>
<evidence type="ECO:0000259" key="8">
    <source>
        <dbReference type="PROSITE" id="PS50001"/>
    </source>
</evidence>
<comment type="caution">
    <text evidence="10">The sequence shown here is derived from an EMBL/GenBank/DDBJ whole genome shotgun (WGS) entry which is preliminary data.</text>
</comment>
<dbReference type="Pfam" id="PF00017">
    <property type="entry name" value="SH2"/>
    <property type="match status" value="1"/>
</dbReference>
<dbReference type="GO" id="GO:0046854">
    <property type="term" value="P:phosphatidylinositol phosphate biosynthetic process"/>
    <property type="evidence" value="ECO:0007669"/>
    <property type="project" value="TreeGrafter"/>
</dbReference>
<dbReference type="OMA" id="GEFEWVE"/>
<feature type="domain" description="SH2" evidence="8">
    <location>
        <begin position="112"/>
        <end position="233"/>
    </location>
</feature>
<dbReference type="GO" id="GO:0035556">
    <property type="term" value="P:intracellular signal transduction"/>
    <property type="evidence" value="ECO:0007669"/>
    <property type="project" value="InterPro"/>
</dbReference>
<comment type="pathway">
    <text evidence="1">Protein modification; protein ubiquitination.</text>
</comment>
<dbReference type="InterPro" id="IPR036860">
    <property type="entry name" value="SH2_dom_sf"/>
</dbReference>
<keyword evidence="3" id="KW-0734">Signal transduction inhibitor</keyword>
<dbReference type="PANTHER" id="PTHR10155">
    <property type="entry name" value="PHOSPHATIDYLINOSITOL 3-KINASE REGULATORY SUBUNIT"/>
    <property type="match status" value="1"/>
</dbReference>
<dbReference type="SMART" id="SM00252">
    <property type="entry name" value="SH2"/>
    <property type="match status" value="1"/>
</dbReference>
<evidence type="ECO:0000256" key="4">
    <source>
        <dbReference type="ARBA" id="ARBA00022786"/>
    </source>
</evidence>
<accession>A0A401PKS9</accession>